<dbReference type="Pfam" id="PF13439">
    <property type="entry name" value="Glyco_transf_4"/>
    <property type="match status" value="1"/>
</dbReference>
<dbReference type="GO" id="GO:0016757">
    <property type="term" value="F:glycosyltransferase activity"/>
    <property type="evidence" value="ECO:0007669"/>
    <property type="project" value="UniProtKB-KW"/>
</dbReference>
<evidence type="ECO:0000313" key="5">
    <source>
        <dbReference type="EMBL" id="MBG0565676.1"/>
    </source>
</evidence>
<keyword evidence="2" id="KW-0808">Transferase</keyword>
<dbReference type="PANTHER" id="PTHR12526:SF618">
    <property type="entry name" value="GLYCOSYLTRANSFERASE, FAMILY 4"/>
    <property type="match status" value="1"/>
</dbReference>
<protein>
    <submittedName>
        <fullName evidence="5">Glycosyltransferase family 4 protein</fullName>
    </submittedName>
</protein>
<dbReference type="AlphaFoldDB" id="A0A931CFN9"/>
<reference evidence="5" key="1">
    <citation type="submission" date="2020-11" db="EMBL/GenBank/DDBJ databases">
        <title>Isolation and identification of active actinomycetes.</title>
        <authorList>
            <person name="Sun X."/>
        </authorList>
    </citation>
    <scope>NUCLEOTIDE SEQUENCE</scope>
    <source>
        <strain evidence="5">NEAU-A11</strain>
    </source>
</reference>
<evidence type="ECO:0000313" key="6">
    <source>
        <dbReference type="Proteomes" id="UP000598146"/>
    </source>
</evidence>
<dbReference type="Proteomes" id="UP000598146">
    <property type="component" value="Unassembled WGS sequence"/>
</dbReference>
<dbReference type="EMBL" id="JADQTO010000016">
    <property type="protein sequence ID" value="MBG0565676.1"/>
    <property type="molecule type" value="Genomic_DNA"/>
</dbReference>
<dbReference type="RefSeq" id="WP_196417454.1">
    <property type="nucleotide sequence ID" value="NZ_JADQTO010000016.1"/>
</dbReference>
<evidence type="ECO:0000259" key="3">
    <source>
        <dbReference type="Pfam" id="PF00534"/>
    </source>
</evidence>
<sequence length="477" mass="52470">MSHVVICNWRDSGHPLAGGAELYCERVAEHLTRNGHEVTLLTSGFKGATPVEEATFGRIVRRGGRFTVYFHTLVWLRRHRRQFDAVIDSQNGIPFFSPLATGRRKPVALLIHHVHQHQFTLYFPRPVSLLGQWLERTVSRWVYGRRAVCVVSPSSRAEVRRLLRFAGPVFITACGQDRADNPVRVLRDVHPRIVFVGRLVNHKRVDLLVRAFAEVMSRVEDLRLDIVGSGPELPALRTLADQLQVGERICFHGRVSDQRRDNLLDQAWMTVGTSVGEGWGLSVMEAAARGVPAVALRVSGLQDSVIDGVTGWLVNDPVDLPTAIVNAVASLREDATARSMADACRRWSDRFSWQATADRLLAVLTAERARLHDGSVARRAEHVSDAATIVDLDPVGLRTADLSVLPGTDQIDLGADTARLLLLGADEEDARARLTQMGVPTATIRDCRLARPNELLGWASSVADLSLTGADGESGSS</sequence>
<feature type="domain" description="Glycosyl transferase family 1" evidence="3">
    <location>
        <begin position="190"/>
        <end position="338"/>
    </location>
</feature>
<dbReference type="PANTHER" id="PTHR12526">
    <property type="entry name" value="GLYCOSYLTRANSFERASE"/>
    <property type="match status" value="1"/>
</dbReference>
<proteinExistence type="predicted"/>
<comment type="caution">
    <text evidence="5">The sequence shown here is derived from an EMBL/GenBank/DDBJ whole genome shotgun (WGS) entry which is preliminary data.</text>
</comment>
<evidence type="ECO:0000259" key="4">
    <source>
        <dbReference type="Pfam" id="PF13439"/>
    </source>
</evidence>
<accession>A0A931CFN9</accession>
<dbReference type="CDD" id="cd03801">
    <property type="entry name" value="GT4_PimA-like"/>
    <property type="match status" value="1"/>
</dbReference>
<evidence type="ECO:0000256" key="2">
    <source>
        <dbReference type="ARBA" id="ARBA00022679"/>
    </source>
</evidence>
<dbReference type="InterPro" id="IPR001296">
    <property type="entry name" value="Glyco_trans_1"/>
</dbReference>
<keyword evidence="6" id="KW-1185">Reference proteome</keyword>
<dbReference type="Pfam" id="PF00534">
    <property type="entry name" value="Glycos_transf_1"/>
    <property type="match status" value="1"/>
</dbReference>
<feature type="domain" description="Glycosyltransferase subfamily 4-like N-terminal" evidence="4">
    <location>
        <begin position="18"/>
        <end position="175"/>
    </location>
</feature>
<name>A0A931CFN9_9ACTN</name>
<dbReference type="InterPro" id="IPR028098">
    <property type="entry name" value="Glyco_trans_4-like_N"/>
</dbReference>
<organism evidence="5 6">
    <name type="scientific">Actinoplanes aureus</name>
    <dbReference type="NCBI Taxonomy" id="2792083"/>
    <lineage>
        <taxon>Bacteria</taxon>
        <taxon>Bacillati</taxon>
        <taxon>Actinomycetota</taxon>
        <taxon>Actinomycetes</taxon>
        <taxon>Micromonosporales</taxon>
        <taxon>Micromonosporaceae</taxon>
        <taxon>Actinoplanes</taxon>
    </lineage>
</organism>
<evidence type="ECO:0000256" key="1">
    <source>
        <dbReference type="ARBA" id="ARBA00022676"/>
    </source>
</evidence>
<dbReference type="SUPFAM" id="SSF53756">
    <property type="entry name" value="UDP-Glycosyltransferase/glycogen phosphorylase"/>
    <property type="match status" value="1"/>
</dbReference>
<keyword evidence="1" id="KW-0328">Glycosyltransferase</keyword>
<dbReference type="Gene3D" id="3.40.50.2000">
    <property type="entry name" value="Glycogen Phosphorylase B"/>
    <property type="match status" value="2"/>
</dbReference>
<gene>
    <name evidence="5" type="ORF">I4J89_29920</name>
</gene>